<keyword evidence="2" id="KW-1185">Reference proteome</keyword>
<dbReference type="Gene3D" id="1.10.620.20">
    <property type="entry name" value="Ribonucleotide Reductase, subunit A"/>
    <property type="match status" value="1"/>
</dbReference>
<dbReference type="GO" id="GO:0016491">
    <property type="term" value="F:oxidoreductase activity"/>
    <property type="evidence" value="ECO:0007669"/>
    <property type="project" value="InterPro"/>
</dbReference>
<organism evidence="1 2">
    <name type="scientific">Amycolatopsis thermoflava</name>
    <dbReference type="NCBI Taxonomy" id="84480"/>
    <lineage>
        <taxon>Bacteria</taxon>
        <taxon>Bacillati</taxon>
        <taxon>Actinomycetota</taxon>
        <taxon>Actinomycetes</taxon>
        <taxon>Pseudonocardiales</taxon>
        <taxon>Pseudonocardiaceae</taxon>
        <taxon>Amycolatopsis</taxon>
        <taxon>Amycolatopsis methanolica group</taxon>
    </lineage>
</organism>
<proteinExistence type="predicted"/>
<dbReference type="CDD" id="cd00657">
    <property type="entry name" value="Ferritin_like"/>
    <property type="match status" value="1"/>
</dbReference>
<evidence type="ECO:0000313" key="2">
    <source>
        <dbReference type="Proteomes" id="UP000274843"/>
    </source>
</evidence>
<comment type="caution">
    <text evidence="1">The sequence shown here is derived from an EMBL/GenBank/DDBJ whole genome shotgun (WGS) entry which is preliminary data.</text>
</comment>
<evidence type="ECO:0000313" key="1">
    <source>
        <dbReference type="EMBL" id="ROS32267.1"/>
    </source>
</evidence>
<evidence type="ECO:0008006" key="3">
    <source>
        <dbReference type="Google" id="ProtNLM"/>
    </source>
</evidence>
<protein>
    <recommendedName>
        <fullName evidence="3">Ferritin-like domain-containing protein</fullName>
    </recommendedName>
</protein>
<name>A0A3N2G6U5_9PSEU</name>
<dbReference type="Proteomes" id="UP000274843">
    <property type="component" value="Unassembled WGS sequence"/>
</dbReference>
<accession>A0A3N2G6U5</accession>
<dbReference type="AlphaFoldDB" id="A0A3N2G6U5"/>
<dbReference type="InterPro" id="IPR009078">
    <property type="entry name" value="Ferritin-like_SF"/>
</dbReference>
<reference evidence="1 2" key="1">
    <citation type="submission" date="2018-11" db="EMBL/GenBank/DDBJ databases">
        <title>Sequencing the genomes of 1000 actinobacteria strains.</title>
        <authorList>
            <person name="Klenk H.-P."/>
        </authorList>
    </citation>
    <scope>NUCLEOTIDE SEQUENCE [LARGE SCALE GENOMIC DNA]</scope>
    <source>
        <strain evidence="1 2">DSM 44348</strain>
    </source>
</reference>
<sequence length="233" mass="26332">MRDAGGWLREFQEAARARQDRGDPDWARGARLDRAVVRSLQRFQVGESGDGVRLNRAAERTGDPAYAAAVRLFVAEEQNHARLLARLLEAAGAPTITRHWTDTVFVSLRRGLGLRLELAVLLIAETVALSYYRILRDGSGDTLTREVAARILDDEQRHVPFHRDRLRGSMPRPVWWLVRAAWQLLHTTTAMVVAWDHGAALRVLGVGRREFVAEQVRLFSRFLTTLRAEHAGV</sequence>
<dbReference type="InterPro" id="IPR012348">
    <property type="entry name" value="RNR-like"/>
</dbReference>
<gene>
    <name evidence="1" type="ORF">EDD35_8032</name>
</gene>
<dbReference type="EMBL" id="RKHY01000002">
    <property type="protein sequence ID" value="ROS32267.1"/>
    <property type="molecule type" value="Genomic_DNA"/>
</dbReference>
<dbReference type="SUPFAM" id="SSF47240">
    <property type="entry name" value="Ferritin-like"/>
    <property type="match status" value="1"/>
</dbReference>